<dbReference type="AlphaFoldDB" id="A0A4Z2G0B2"/>
<protein>
    <submittedName>
        <fullName evidence="2">Uncharacterized protein</fullName>
    </submittedName>
</protein>
<evidence type="ECO:0000313" key="2">
    <source>
        <dbReference type="EMBL" id="TNN46959.1"/>
    </source>
</evidence>
<feature type="region of interest" description="Disordered" evidence="1">
    <location>
        <begin position="1"/>
        <end position="34"/>
    </location>
</feature>
<keyword evidence="3" id="KW-1185">Reference proteome</keyword>
<accession>A0A4Z2G0B2</accession>
<name>A0A4Z2G0B2_9TELE</name>
<sequence>MVAQSGDREDVWTPDTFDKKHRGESSAGELEERDRPVYGMKLKVFVGADRQMPPGAPSDLQPVVPHAAIEARRKLLGNTGVLSLTSCSTMSTLAVEDRGGRPLSVATTVTLGAGSDSKSRAVAVVMIPVTLSMENQSE</sequence>
<proteinExistence type="predicted"/>
<evidence type="ECO:0000256" key="1">
    <source>
        <dbReference type="SAM" id="MobiDB-lite"/>
    </source>
</evidence>
<organism evidence="2 3">
    <name type="scientific">Liparis tanakae</name>
    <name type="common">Tanaka's snailfish</name>
    <dbReference type="NCBI Taxonomy" id="230148"/>
    <lineage>
        <taxon>Eukaryota</taxon>
        <taxon>Metazoa</taxon>
        <taxon>Chordata</taxon>
        <taxon>Craniata</taxon>
        <taxon>Vertebrata</taxon>
        <taxon>Euteleostomi</taxon>
        <taxon>Actinopterygii</taxon>
        <taxon>Neopterygii</taxon>
        <taxon>Teleostei</taxon>
        <taxon>Neoteleostei</taxon>
        <taxon>Acanthomorphata</taxon>
        <taxon>Eupercaria</taxon>
        <taxon>Perciformes</taxon>
        <taxon>Cottioidei</taxon>
        <taxon>Cottales</taxon>
        <taxon>Liparidae</taxon>
        <taxon>Liparis</taxon>
    </lineage>
</organism>
<evidence type="ECO:0000313" key="3">
    <source>
        <dbReference type="Proteomes" id="UP000314294"/>
    </source>
</evidence>
<comment type="caution">
    <text evidence="2">The sequence shown here is derived from an EMBL/GenBank/DDBJ whole genome shotgun (WGS) entry which is preliminary data.</text>
</comment>
<dbReference type="EMBL" id="SRLO01000765">
    <property type="protein sequence ID" value="TNN46959.1"/>
    <property type="molecule type" value="Genomic_DNA"/>
</dbReference>
<reference evidence="2 3" key="1">
    <citation type="submission" date="2019-03" db="EMBL/GenBank/DDBJ databases">
        <title>First draft genome of Liparis tanakae, snailfish: a comprehensive survey of snailfish specific genes.</title>
        <authorList>
            <person name="Kim W."/>
            <person name="Song I."/>
            <person name="Jeong J.-H."/>
            <person name="Kim D."/>
            <person name="Kim S."/>
            <person name="Ryu S."/>
            <person name="Song J.Y."/>
            <person name="Lee S.K."/>
        </authorList>
    </citation>
    <scope>NUCLEOTIDE SEQUENCE [LARGE SCALE GENOMIC DNA]</scope>
    <source>
        <tissue evidence="2">Muscle</tissue>
    </source>
</reference>
<gene>
    <name evidence="2" type="ORF">EYF80_042840</name>
</gene>
<dbReference type="Proteomes" id="UP000314294">
    <property type="component" value="Unassembled WGS sequence"/>
</dbReference>